<sequence>MVFQAFNPDDEESFDKMRDLFSPAQVDQSVRQALMLCWMMLPDDKRNIHELEQQFRRIVDRALQNLREDGQAFGGK</sequence>
<name>A0A517PGG6_9PLAN</name>
<evidence type="ECO:0000313" key="1">
    <source>
        <dbReference type="EMBL" id="QDT18477.1"/>
    </source>
</evidence>
<dbReference type="EMBL" id="CP036266">
    <property type="protein sequence ID" value="QDT18477.1"/>
    <property type="molecule type" value="Genomic_DNA"/>
</dbReference>
<gene>
    <name evidence="1" type="ORF">HG66A1_02380</name>
</gene>
<accession>A0A517PGG6</accession>
<evidence type="ECO:0000313" key="2">
    <source>
        <dbReference type="Proteomes" id="UP000320421"/>
    </source>
</evidence>
<reference evidence="1 2" key="1">
    <citation type="submission" date="2019-02" db="EMBL/GenBank/DDBJ databases">
        <title>Deep-cultivation of Planctomycetes and their phenomic and genomic characterization uncovers novel biology.</title>
        <authorList>
            <person name="Wiegand S."/>
            <person name="Jogler M."/>
            <person name="Boedeker C."/>
            <person name="Pinto D."/>
            <person name="Vollmers J."/>
            <person name="Rivas-Marin E."/>
            <person name="Kohn T."/>
            <person name="Peeters S.H."/>
            <person name="Heuer A."/>
            <person name="Rast P."/>
            <person name="Oberbeckmann S."/>
            <person name="Bunk B."/>
            <person name="Jeske O."/>
            <person name="Meyerdierks A."/>
            <person name="Storesund J.E."/>
            <person name="Kallscheuer N."/>
            <person name="Luecker S."/>
            <person name="Lage O.M."/>
            <person name="Pohl T."/>
            <person name="Merkel B.J."/>
            <person name="Hornburger P."/>
            <person name="Mueller R.-W."/>
            <person name="Bruemmer F."/>
            <person name="Labrenz M."/>
            <person name="Spormann A.M."/>
            <person name="Op den Camp H."/>
            <person name="Overmann J."/>
            <person name="Amann R."/>
            <person name="Jetten M.S.M."/>
            <person name="Mascher T."/>
            <person name="Medema M.H."/>
            <person name="Devos D.P."/>
            <person name="Kaster A.-K."/>
            <person name="Ovreas L."/>
            <person name="Rohde M."/>
            <person name="Galperin M.Y."/>
            <person name="Jogler C."/>
        </authorList>
    </citation>
    <scope>NUCLEOTIDE SEQUENCE [LARGE SCALE GENOMIC DNA]</scope>
    <source>
        <strain evidence="1 2">HG66A1</strain>
    </source>
</reference>
<proteinExistence type="predicted"/>
<keyword evidence="2" id="KW-1185">Reference proteome</keyword>
<organism evidence="1 2">
    <name type="scientific">Gimesia chilikensis</name>
    <dbReference type="NCBI Taxonomy" id="2605989"/>
    <lineage>
        <taxon>Bacteria</taxon>
        <taxon>Pseudomonadati</taxon>
        <taxon>Planctomycetota</taxon>
        <taxon>Planctomycetia</taxon>
        <taxon>Planctomycetales</taxon>
        <taxon>Planctomycetaceae</taxon>
        <taxon>Gimesia</taxon>
    </lineage>
</organism>
<dbReference type="AlphaFoldDB" id="A0A517PGG6"/>
<protein>
    <submittedName>
        <fullName evidence="1">Uncharacterized protein</fullName>
    </submittedName>
</protein>
<dbReference type="RefSeq" id="WP_197996935.1">
    <property type="nucleotide sequence ID" value="NZ_CP036266.1"/>
</dbReference>
<dbReference type="Proteomes" id="UP000320421">
    <property type="component" value="Chromosome"/>
</dbReference>